<accession>A0A6A5BAU9</accession>
<gene>
    <name evidence="2" type="ORF">FDP41_005876</name>
</gene>
<dbReference type="OrthoDB" id="271259at2759"/>
<dbReference type="InterPro" id="IPR027417">
    <property type="entry name" value="P-loop_NTPase"/>
</dbReference>
<evidence type="ECO:0000256" key="1">
    <source>
        <dbReference type="SAM" id="MobiDB-lite"/>
    </source>
</evidence>
<dbReference type="PANTHER" id="PTHR33477">
    <property type="entry name" value="P-LOOP NTPASE DOMAIN-CONTAINING PROTEIN LPA1 HOMOLOG 1"/>
    <property type="match status" value="1"/>
</dbReference>
<feature type="compositionally biased region" description="Polar residues" evidence="1">
    <location>
        <begin position="1"/>
        <end position="17"/>
    </location>
</feature>
<dbReference type="OMA" id="HHKRIPL"/>
<organism evidence="2 3">
    <name type="scientific">Naegleria fowleri</name>
    <name type="common">Brain eating amoeba</name>
    <dbReference type="NCBI Taxonomy" id="5763"/>
    <lineage>
        <taxon>Eukaryota</taxon>
        <taxon>Discoba</taxon>
        <taxon>Heterolobosea</taxon>
        <taxon>Tetramitia</taxon>
        <taxon>Eutetramitia</taxon>
        <taxon>Vahlkampfiidae</taxon>
        <taxon>Naegleria</taxon>
    </lineage>
</organism>
<dbReference type="SUPFAM" id="SSF52540">
    <property type="entry name" value="P-loop containing nucleoside triphosphate hydrolases"/>
    <property type="match status" value="1"/>
</dbReference>
<dbReference type="VEuPathDB" id="AmoebaDB:FDP41_005876"/>
<feature type="compositionally biased region" description="Low complexity" evidence="1">
    <location>
        <begin position="29"/>
        <end position="68"/>
    </location>
</feature>
<dbReference type="PANTHER" id="PTHR33477:SF2">
    <property type="entry name" value="2-PHOSPHOGLYCERATE KINASE"/>
    <property type="match status" value="1"/>
</dbReference>
<reference evidence="2 3" key="1">
    <citation type="journal article" date="2019" name="Sci. Rep.">
        <title>Nanopore sequencing improves the draft genome of the human pathogenic amoeba Naegleria fowleri.</title>
        <authorList>
            <person name="Liechti N."/>
            <person name="Schurch N."/>
            <person name="Bruggmann R."/>
            <person name="Wittwer M."/>
        </authorList>
    </citation>
    <scope>NUCLEOTIDE SEQUENCE [LARGE SCALE GENOMIC DNA]</scope>
    <source>
        <strain evidence="2 3">ATCC 30894</strain>
    </source>
</reference>
<sequence>MLTSDQGHTSSENNNNSHDGEDHHGPIRSTDISSSVVPSLSSMMGGGSTDLQSSSRSNNGRGNPQSSSLSDGGGHVNSSSNTDEEGHHSYVKRSSSKYDFVKVRVGLENHYYILSRFIVSRILTVIQVKYKDSIKIALELKKTLVDLNLLNIPQEELEKQLFDIMRKYGYGDQTITRYKLMSLFHHKRIPLLILVFGTGCVGKSTLATQLGERLNTPNVVQTDVVLDLINSFNLHSSKNAKSYEKQIPVWFSKFPDKKSFLTQYKEQCVFMKKALQGDIEKCFGDGKSLIIEGSHIDPEIYKDMFETYISNDNQTEKKEGIIIPFFISVSNKEEHELFFEQWLSKREHDINDSRTHTLGANFEEKLQTLSENFQYMQEYYEESTRNMPYIHKVVINHRRLDETLDALHNYVLDRIFSVVEKIKE</sequence>
<dbReference type="AlphaFoldDB" id="A0A6A5BAU9"/>
<evidence type="ECO:0000313" key="2">
    <source>
        <dbReference type="EMBL" id="KAF0975123.1"/>
    </source>
</evidence>
<dbReference type="Proteomes" id="UP000444721">
    <property type="component" value="Unassembled WGS sequence"/>
</dbReference>
<dbReference type="RefSeq" id="XP_044559836.1">
    <property type="nucleotide sequence ID" value="XM_044709448.1"/>
</dbReference>
<keyword evidence="3" id="KW-1185">Reference proteome</keyword>
<dbReference type="EMBL" id="VFQX01000048">
    <property type="protein sequence ID" value="KAF0975123.1"/>
    <property type="molecule type" value="Genomic_DNA"/>
</dbReference>
<proteinExistence type="predicted"/>
<dbReference type="Gene3D" id="3.40.50.300">
    <property type="entry name" value="P-loop containing nucleotide triphosphate hydrolases"/>
    <property type="match status" value="1"/>
</dbReference>
<comment type="caution">
    <text evidence="2">The sequence shown here is derived from an EMBL/GenBank/DDBJ whole genome shotgun (WGS) entry which is preliminary data.</text>
</comment>
<evidence type="ECO:0008006" key="4">
    <source>
        <dbReference type="Google" id="ProtNLM"/>
    </source>
</evidence>
<dbReference type="GeneID" id="68113094"/>
<name>A0A6A5BAU9_NAEFO</name>
<dbReference type="VEuPathDB" id="AmoebaDB:NF0073680"/>
<dbReference type="VEuPathDB" id="AmoebaDB:NfTy_044480"/>
<evidence type="ECO:0000313" key="3">
    <source>
        <dbReference type="Proteomes" id="UP000444721"/>
    </source>
</evidence>
<feature type="region of interest" description="Disordered" evidence="1">
    <location>
        <begin position="1"/>
        <end position="91"/>
    </location>
</feature>
<protein>
    <recommendedName>
        <fullName evidence="4">2-phosphoglycerate kinase</fullName>
    </recommendedName>
</protein>